<keyword evidence="2" id="KW-0812">Transmembrane</keyword>
<feature type="compositionally biased region" description="Basic and acidic residues" evidence="1">
    <location>
        <begin position="141"/>
        <end position="160"/>
    </location>
</feature>
<evidence type="ECO:0000256" key="1">
    <source>
        <dbReference type="SAM" id="MobiDB-lite"/>
    </source>
</evidence>
<keyword evidence="2" id="KW-0472">Membrane</keyword>
<dbReference type="EMBL" id="JAFBEV010000010">
    <property type="protein sequence ID" value="MBM7657980.1"/>
    <property type="molecule type" value="Genomic_DNA"/>
</dbReference>
<sequence length="378" mass="42480">MKKFQPIQPNSFLPRFRQILASVIILFFLFYGVIVLIVSFQIRLSYIDNVMQKSNLSSATLLTETFGNENIVFRHAVAKNDRPKSLSHFLLEGLTDLRFDDIRSLFGSELPGFTLYHTKIFYAGKGLNYNTLPQDNPPPEIKLETPKAQKPDKAQQEKNKANSKLNKLVFIYHTHSWESYNPALGPNETSAVSADPSKDVIFDGQIVGNTLVSQGIGFLHDTTNKNEELHKMGWNYNESYQFSRIVVQKAIKKNPSLAYFIDIHRDSSGRKLTTMTINGTVYARISIIIGEANPNYSANLYMAKQVKNLLDQKYPGLVRGIVGKTKNDGNGVYNQDLSKNAILVEIGGVANTLDEVQRSSVTFGDALATYIKQQTKTK</sequence>
<dbReference type="RefSeq" id="WP_239529981.1">
    <property type="nucleotide sequence ID" value="NZ_CBCRXA010000010.1"/>
</dbReference>
<comment type="caution">
    <text evidence="3">The sequence shown here is derived from an EMBL/GenBank/DDBJ whole genome shotgun (WGS) entry which is preliminary data.</text>
</comment>
<dbReference type="Pfam" id="PF07454">
    <property type="entry name" value="SpoIIP"/>
    <property type="match status" value="1"/>
</dbReference>
<evidence type="ECO:0000313" key="3">
    <source>
        <dbReference type="EMBL" id="MBM7657980.1"/>
    </source>
</evidence>
<keyword evidence="4" id="KW-1185">Reference proteome</keyword>
<feature type="region of interest" description="Disordered" evidence="1">
    <location>
        <begin position="133"/>
        <end position="160"/>
    </location>
</feature>
<dbReference type="InterPro" id="IPR010897">
    <property type="entry name" value="Spore_II_P"/>
</dbReference>
<evidence type="ECO:0000313" key="4">
    <source>
        <dbReference type="Proteomes" id="UP000823201"/>
    </source>
</evidence>
<gene>
    <name evidence="3" type="ORF">JOC27_001431</name>
</gene>
<keyword evidence="2" id="KW-1133">Transmembrane helix</keyword>
<evidence type="ECO:0000256" key="2">
    <source>
        <dbReference type="SAM" id="Phobius"/>
    </source>
</evidence>
<dbReference type="NCBIfam" id="TIGR02867">
    <property type="entry name" value="spore_II_P"/>
    <property type="match status" value="1"/>
</dbReference>
<proteinExistence type="predicted"/>
<reference evidence="3 4" key="1">
    <citation type="submission" date="2021-01" db="EMBL/GenBank/DDBJ databases">
        <title>Genomic Encyclopedia of Type Strains, Phase IV (KMG-IV): sequencing the most valuable type-strain genomes for metagenomic binning, comparative biology and taxonomic classification.</title>
        <authorList>
            <person name="Goeker M."/>
        </authorList>
    </citation>
    <scope>NUCLEOTIDE SEQUENCE [LARGE SCALE GENOMIC DNA]</scope>
    <source>
        <strain evidence="3 4">DSM 100968</strain>
    </source>
</reference>
<name>A0ABS2Q9I2_9BACL</name>
<feature type="transmembrane region" description="Helical" evidence="2">
    <location>
        <begin position="20"/>
        <end position="42"/>
    </location>
</feature>
<protein>
    <submittedName>
        <fullName evidence="3">Stage II sporulation protein P</fullName>
    </submittedName>
</protein>
<organism evidence="3 4">
    <name type="scientific">Sporolactobacillus spathodeae</name>
    <dbReference type="NCBI Taxonomy" id="1465502"/>
    <lineage>
        <taxon>Bacteria</taxon>
        <taxon>Bacillati</taxon>
        <taxon>Bacillota</taxon>
        <taxon>Bacilli</taxon>
        <taxon>Bacillales</taxon>
        <taxon>Sporolactobacillaceae</taxon>
        <taxon>Sporolactobacillus</taxon>
    </lineage>
</organism>
<accession>A0ABS2Q9I2</accession>
<dbReference type="Proteomes" id="UP000823201">
    <property type="component" value="Unassembled WGS sequence"/>
</dbReference>